<name>A0AA37THH8_9HYPH</name>
<dbReference type="EMBL" id="BSPL01000017">
    <property type="protein sequence ID" value="GLS71228.1"/>
    <property type="molecule type" value="Genomic_DNA"/>
</dbReference>
<evidence type="ECO:0000259" key="1">
    <source>
        <dbReference type="Pfam" id="PF00534"/>
    </source>
</evidence>
<protein>
    <submittedName>
        <fullName evidence="3">Glycosyl transferase</fullName>
    </submittedName>
</protein>
<proteinExistence type="predicted"/>
<evidence type="ECO:0000313" key="3">
    <source>
        <dbReference type="EMBL" id="GLS71228.1"/>
    </source>
</evidence>
<keyword evidence="3" id="KW-0808">Transferase</keyword>
<evidence type="ECO:0000313" key="4">
    <source>
        <dbReference type="Proteomes" id="UP001157440"/>
    </source>
</evidence>
<feature type="domain" description="Glycosyl transferase family 1" evidence="1">
    <location>
        <begin position="210"/>
        <end position="388"/>
    </location>
</feature>
<organism evidence="3 4">
    <name type="scientific">Methylobacterium tardum</name>
    <dbReference type="NCBI Taxonomy" id="374432"/>
    <lineage>
        <taxon>Bacteria</taxon>
        <taxon>Pseudomonadati</taxon>
        <taxon>Pseudomonadota</taxon>
        <taxon>Alphaproteobacteria</taxon>
        <taxon>Hyphomicrobiales</taxon>
        <taxon>Methylobacteriaceae</taxon>
        <taxon>Methylobacterium</taxon>
    </lineage>
</organism>
<dbReference type="SUPFAM" id="SSF53756">
    <property type="entry name" value="UDP-Glycosyltransferase/glycogen phosphorylase"/>
    <property type="match status" value="1"/>
</dbReference>
<gene>
    <name evidence="3" type="ORF">GCM10007890_32410</name>
</gene>
<dbReference type="GO" id="GO:0016758">
    <property type="term" value="F:hexosyltransferase activity"/>
    <property type="evidence" value="ECO:0007669"/>
    <property type="project" value="TreeGrafter"/>
</dbReference>
<dbReference type="PANTHER" id="PTHR45947:SF3">
    <property type="entry name" value="SULFOQUINOVOSYL TRANSFERASE SQD2"/>
    <property type="match status" value="1"/>
</dbReference>
<accession>A0AA37THH8</accession>
<comment type="caution">
    <text evidence="3">The sequence shown here is derived from an EMBL/GenBank/DDBJ whole genome shotgun (WGS) entry which is preliminary data.</text>
</comment>
<dbReference type="Pfam" id="PF13439">
    <property type="entry name" value="Glyco_transf_4"/>
    <property type="match status" value="1"/>
</dbReference>
<keyword evidence="4" id="KW-1185">Reference proteome</keyword>
<dbReference type="RefSeq" id="WP_373323652.1">
    <property type="nucleotide sequence ID" value="NZ_BPQZ01000001.1"/>
</dbReference>
<dbReference type="Pfam" id="PF00534">
    <property type="entry name" value="Glycos_transf_1"/>
    <property type="match status" value="1"/>
</dbReference>
<dbReference type="PANTHER" id="PTHR45947">
    <property type="entry name" value="SULFOQUINOVOSYL TRANSFERASE SQD2"/>
    <property type="match status" value="1"/>
</dbReference>
<dbReference type="AlphaFoldDB" id="A0AA37THH8"/>
<dbReference type="CDD" id="cd03819">
    <property type="entry name" value="GT4_WavL-like"/>
    <property type="match status" value="1"/>
</dbReference>
<dbReference type="Proteomes" id="UP001157440">
    <property type="component" value="Unassembled WGS sequence"/>
</dbReference>
<dbReference type="InterPro" id="IPR001296">
    <property type="entry name" value="Glyco_trans_1"/>
</dbReference>
<dbReference type="Gene3D" id="3.40.50.2000">
    <property type="entry name" value="Glycogen Phosphorylase B"/>
    <property type="match status" value="2"/>
</dbReference>
<reference evidence="4" key="1">
    <citation type="journal article" date="2019" name="Int. J. Syst. Evol. Microbiol.">
        <title>The Global Catalogue of Microorganisms (GCM) 10K type strain sequencing project: providing services to taxonomists for standard genome sequencing and annotation.</title>
        <authorList>
            <consortium name="The Broad Institute Genomics Platform"/>
            <consortium name="The Broad Institute Genome Sequencing Center for Infectious Disease"/>
            <person name="Wu L."/>
            <person name="Ma J."/>
        </authorList>
    </citation>
    <scope>NUCLEOTIDE SEQUENCE [LARGE SCALE GENOMIC DNA]</scope>
    <source>
        <strain evidence="4">NBRC 103632</strain>
    </source>
</reference>
<dbReference type="InterPro" id="IPR028098">
    <property type="entry name" value="Glyco_trans_4-like_N"/>
</dbReference>
<feature type="domain" description="Glycosyltransferase subfamily 4-like N-terminal" evidence="2">
    <location>
        <begin position="42"/>
        <end position="197"/>
    </location>
</feature>
<sequence length="416" mass="43688">MRVLAEGPRMGDEGRGLSGFPTEVGVLAGARILQIIPELDAGGAERTTVDVAAALAAVGARALVATEGGRLIGELQAKGGHWHQFPAASKNPIGMAVNVLRLMALCRRERVQIIHARSRAPAWVALGAARRLGLPFVTTYHGSYSGRTGVKVLYNSVMARGDVVIANSHYTAALINQLHAEQAGDRVRVIHRGTDLATFNPVAVGTGRVEALRRAWNVAPHERVILLAARLTAWKGHRVLIEAVAQMRDRGVPDIAVVLAGDPQGRAAYERELDALIAARNLGGLVRRVGHCTDMPAAYRAASVVAVPSVEPEAFGRSAVEAQALGAPVVVSDLGAVPETVLAPPDVPAGQRTGWRVPPGDAAALAAALTEALSLGASARDALARRGRAHVEANFSLERMAGDTLAVYAELLGRGR</sequence>
<evidence type="ECO:0000259" key="2">
    <source>
        <dbReference type="Pfam" id="PF13439"/>
    </source>
</evidence>
<dbReference type="InterPro" id="IPR050194">
    <property type="entry name" value="Glycosyltransferase_grp1"/>
</dbReference>